<dbReference type="InterPro" id="IPR020846">
    <property type="entry name" value="MFS_dom"/>
</dbReference>
<dbReference type="CDD" id="cd06174">
    <property type="entry name" value="MFS"/>
    <property type="match status" value="1"/>
</dbReference>
<evidence type="ECO:0000256" key="1">
    <source>
        <dbReference type="ARBA" id="ARBA00004651"/>
    </source>
</evidence>
<evidence type="ECO:0000256" key="4">
    <source>
        <dbReference type="ARBA" id="ARBA00022989"/>
    </source>
</evidence>
<evidence type="ECO:0000256" key="3">
    <source>
        <dbReference type="ARBA" id="ARBA00022692"/>
    </source>
</evidence>
<dbReference type="GO" id="GO:0022857">
    <property type="term" value="F:transmembrane transporter activity"/>
    <property type="evidence" value="ECO:0007669"/>
    <property type="project" value="InterPro"/>
</dbReference>
<protein>
    <submittedName>
        <fullName evidence="8">MFS transporter</fullName>
    </submittedName>
</protein>
<dbReference type="Pfam" id="PF07690">
    <property type="entry name" value="MFS_1"/>
    <property type="match status" value="1"/>
</dbReference>
<proteinExistence type="predicted"/>
<dbReference type="GO" id="GO:0005886">
    <property type="term" value="C:plasma membrane"/>
    <property type="evidence" value="ECO:0007669"/>
    <property type="project" value="UniProtKB-SubCell"/>
</dbReference>
<feature type="domain" description="Major facilitator superfamily (MFS) profile" evidence="7">
    <location>
        <begin position="25"/>
        <end position="422"/>
    </location>
</feature>
<dbReference type="Gene3D" id="1.20.1250.20">
    <property type="entry name" value="MFS general substrate transporter like domains"/>
    <property type="match status" value="2"/>
</dbReference>
<dbReference type="PANTHER" id="PTHR43124:SF3">
    <property type="entry name" value="CHLORAMPHENICOL EFFLUX PUMP RV0191"/>
    <property type="match status" value="1"/>
</dbReference>
<dbReference type="InterPro" id="IPR036259">
    <property type="entry name" value="MFS_trans_sf"/>
</dbReference>
<evidence type="ECO:0000256" key="5">
    <source>
        <dbReference type="ARBA" id="ARBA00023136"/>
    </source>
</evidence>
<comment type="caution">
    <text evidence="8">The sequence shown here is derived from an EMBL/GenBank/DDBJ whole genome shotgun (WGS) entry which is preliminary data.</text>
</comment>
<evidence type="ECO:0000256" key="6">
    <source>
        <dbReference type="SAM" id="Phobius"/>
    </source>
</evidence>
<feature type="transmembrane region" description="Helical" evidence="6">
    <location>
        <begin position="116"/>
        <end position="140"/>
    </location>
</feature>
<dbReference type="RefSeq" id="WP_043603072.1">
    <property type="nucleotide sequence ID" value="NZ_AXCY01000008.1"/>
</dbReference>
<reference evidence="8 9" key="2">
    <citation type="journal article" date="2015" name="Stand. Genomic Sci.">
        <title>Draft genome sequence of Cellulomonas carbonis T26(T) and comparative analysis of six Cellulomonas genomes.</title>
        <authorList>
            <person name="Zhuang W."/>
            <person name="Zhang S."/>
            <person name="Xia X."/>
            <person name="Wang G."/>
        </authorList>
    </citation>
    <scope>NUCLEOTIDE SEQUENCE [LARGE SCALE GENOMIC DNA]</scope>
    <source>
        <strain evidence="8 9">T26</strain>
    </source>
</reference>
<evidence type="ECO:0000256" key="2">
    <source>
        <dbReference type="ARBA" id="ARBA00022475"/>
    </source>
</evidence>
<evidence type="ECO:0000313" key="9">
    <source>
        <dbReference type="Proteomes" id="UP000029839"/>
    </source>
</evidence>
<feature type="transmembrane region" description="Helical" evidence="6">
    <location>
        <begin position="91"/>
        <end position="110"/>
    </location>
</feature>
<gene>
    <name evidence="8" type="ORF">N868_01740</name>
</gene>
<feature type="transmembrane region" description="Helical" evidence="6">
    <location>
        <begin position="20"/>
        <end position="38"/>
    </location>
</feature>
<feature type="transmembrane region" description="Helical" evidence="6">
    <location>
        <begin position="180"/>
        <end position="199"/>
    </location>
</feature>
<dbReference type="InterPro" id="IPR011701">
    <property type="entry name" value="MFS"/>
</dbReference>
<dbReference type="SUPFAM" id="SSF103473">
    <property type="entry name" value="MFS general substrate transporter"/>
    <property type="match status" value="1"/>
</dbReference>
<evidence type="ECO:0000313" key="8">
    <source>
        <dbReference type="EMBL" id="KGM12120.1"/>
    </source>
</evidence>
<accession>A0A0A0BVW8</accession>
<keyword evidence="4 6" id="KW-1133">Transmembrane helix</keyword>
<organism evidence="8 9">
    <name type="scientific">Cellulomonas carbonis T26</name>
    <dbReference type="NCBI Taxonomy" id="947969"/>
    <lineage>
        <taxon>Bacteria</taxon>
        <taxon>Bacillati</taxon>
        <taxon>Actinomycetota</taxon>
        <taxon>Actinomycetes</taxon>
        <taxon>Micrococcales</taxon>
        <taxon>Cellulomonadaceae</taxon>
        <taxon>Cellulomonas</taxon>
    </lineage>
</organism>
<feature type="transmembrane region" description="Helical" evidence="6">
    <location>
        <begin position="152"/>
        <end position="174"/>
    </location>
</feature>
<sequence length="456" mass="46745">MTRAGRPRGRPPASWGRAAARAPVVWGVSLVAYVVAVLHRTSLGVAGVDAVERFDVTATVLSTFVVVQVAVYAALQVPMGLLLDRLGSRRLVAGGALLMASGQLLLAFATDLGPAYVARVLIGAGDAATFISVLRLVAVWFPARRVPLYTQLTGLVGQLGQVAAAIPLAGVLHLAGWTSAFVGMGAVGVLAAVGVAVAVRDRPPGAEAPPVPRGLAAPLREVLGTPGTWLGFWSHAVTQFSTTVFVLLWGFPFLTVAQGRTPAEAGTLLTLNVVAAMLAGPVIGVLTGRHPLRRSWMVLAIAVAVAMAWAAVLVHPGPSPLWLLALFVVVLGVGGPGSAIGFDYARTSNASHRLGTATGVVNVGGFSTAVVSILVVGVVLDLAEAGGAVALSLDAFRPAFGALALPWLVGVVGVLVSRRRTRRAMAAAGVVVPPLREALARRRGTGARSGLRRSSG</sequence>
<feature type="transmembrane region" description="Helical" evidence="6">
    <location>
        <begin position="399"/>
        <end position="416"/>
    </location>
</feature>
<evidence type="ECO:0000259" key="7">
    <source>
        <dbReference type="PROSITE" id="PS50850"/>
    </source>
</evidence>
<dbReference type="PANTHER" id="PTHR43124">
    <property type="entry name" value="PURINE EFFLUX PUMP PBUE"/>
    <property type="match status" value="1"/>
</dbReference>
<feature type="transmembrane region" description="Helical" evidence="6">
    <location>
        <begin position="321"/>
        <end position="342"/>
    </location>
</feature>
<keyword evidence="9" id="KW-1185">Reference proteome</keyword>
<dbReference type="AlphaFoldDB" id="A0A0A0BVW8"/>
<keyword evidence="5 6" id="KW-0472">Membrane</keyword>
<dbReference type="Proteomes" id="UP000029839">
    <property type="component" value="Unassembled WGS sequence"/>
</dbReference>
<keyword evidence="3 6" id="KW-0812">Transmembrane</keyword>
<comment type="subcellular location">
    <subcellularLocation>
        <location evidence="1">Cell membrane</location>
        <topology evidence="1">Multi-pass membrane protein</topology>
    </subcellularLocation>
</comment>
<keyword evidence="2" id="KW-1003">Cell membrane</keyword>
<dbReference type="PROSITE" id="PS50850">
    <property type="entry name" value="MFS"/>
    <property type="match status" value="1"/>
</dbReference>
<feature type="transmembrane region" description="Helical" evidence="6">
    <location>
        <begin position="354"/>
        <end position="379"/>
    </location>
</feature>
<dbReference type="OrthoDB" id="4332123at2"/>
<dbReference type="InterPro" id="IPR050189">
    <property type="entry name" value="MFS_Efflux_Transporters"/>
</dbReference>
<dbReference type="EMBL" id="AXCY01000008">
    <property type="protein sequence ID" value="KGM12120.1"/>
    <property type="molecule type" value="Genomic_DNA"/>
</dbReference>
<feature type="transmembrane region" description="Helical" evidence="6">
    <location>
        <begin position="269"/>
        <end position="288"/>
    </location>
</feature>
<feature type="transmembrane region" description="Helical" evidence="6">
    <location>
        <begin position="58"/>
        <end position="79"/>
    </location>
</feature>
<reference evidence="8 9" key="1">
    <citation type="submission" date="2013-08" db="EMBL/GenBank/DDBJ databases">
        <title>Genome sequencing of Cellulomonas carbonis T26.</title>
        <authorList>
            <person name="Chen F."/>
            <person name="Li Y."/>
            <person name="Wang G."/>
        </authorList>
    </citation>
    <scope>NUCLEOTIDE SEQUENCE [LARGE SCALE GENOMIC DNA]</scope>
    <source>
        <strain evidence="8 9">T26</strain>
    </source>
</reference>
<name>A0A0A0BVW8_9CELL</name>
<feature type="transmembrane region" description="Helical" evidence="6">
    <location>
        <begin position="229"/>
        <end position="249"/>
    </location>
</feature>
<feature type="transmembrane region" description="Helical" evidence="6">
    <location>
        <begin position="295"/>
        <end position="315"/>
    </location>
</feature>